<accession>A0ABN8LTE7</accession>
<feature type="compositionally biased region" description="Basic and acidic residues" evidence="2">
    <location>
        <begin position="228"/>
        <end position="237"/>
    </location>
</feature>
<proteinExistence type="predicted"/>
<dbReference type="Pfam" id="PF13401">
    <property type="entry name" value="AAA_22"/>
    <property type="match status" value="1"/>
</dbReference>
<feature type="region of interest" description="Disordered" evidence="2">
    <location>
        <begin position="199"/>
        <end position="251"/>
    </location>
</feature>
<reference evidence="4 5" key="1">
    <citation type="submission" date="2022-05" db="EMBL/GenBank/DDBJ databases">
        <authorList>
            <consortium name="Genoscope - CEA"/>
            <person name="William W."/>
        </authorList>
    </citation>
    <scope>NUCLEOTIDE SEQUENCE [LARGE SCALE GENOMIC DNA]</scope>
</reference>
<gene>
    <name evidence="4" type="ORF">PEVE_00001011</name>
</gene>
<dbReference type="SUPFAM" id="SSF48452">
    <property type="entry name" value="TPR-like"/>
    <property type="match status" value="1"/>
</dbReference>
<dbReference type="CDD" id="cd00009">
    <property type="entry name" value="AAA"/>
    <property type="match status" value="1"/>
</dbReference>
<feature type="non-terminal residue" evidence="4">
    <location>
        <position position="1"/>
    </location>
</feature>
<dbReference type="SMART" id="SM00028">
    <property type="entry name" value="TPR"/>
    <property type="match status" value="4"/>
</dbReference>
<feature type="repeat" description="TPR" evidence="1">
    <location>
        <begin position="1167"/>
        <end position="1200"/>
    </location>
</feature>
<dbReference type="Proteomes" id="UP001159427">
    <property type="component" value="Unassembled WGS sequence"/>
</dbReference>
<organism evidence="4 5">
    <name type="scientific">Porites evermanni</name>
    <dbReference type="NCBI Taxonomy" id="104178"/>
    <lineage>
        <taxon>Eukaryota</taxon>
        <taxon>Metazoa</taxon>
        <taxon>Cnidaria</taxon>
        <taxon>Anthozoa</taxon>
        <taxon>Hexacorallia</taxon>
        <taxon>Scleractinia</taxon>
        <taxon>Fungiina</taxon>
        <taxon>Poritidae</taxon>
        <taxon>Porites</taxon>
    </lineage>
</organism>
<dbReference type="Gene3D" id="1.25.40.10">
    <property type="entry name" value="Tetratricopeptide repeat domain"/>
    <property type="match status" value="1"/>
</dbReference>
<keyword evidence="5" id="KW-1185">Reference proteome</keyword>
<evidence type="ECO:0000256" key="2">
    <source>
        <dbReference type="SAM" id="MobiDB-lite"/>
    </source>
</evidence>
<feature type="repeat" description="TPR" evidence="1">
    <location>
        <begin position="1125"/>
        <end position="1158"/>
    </location>
</feature>
<protein>
    <recommendedName>
        <fullName evidence="3">ORC1/DEAH AAA+ ATPase domain-containing protein</fullName>
    </recommendedName>
</protein>
<sequence length="1206" mass="136679">LPHGSFHACVLSPGGDKAETFALAIDQLRLLRNSLCHSTSSEMDKVTFDERVNFTKDAFLALGVSKATIAVVDAVGSLTESDFPTNEVRKLEMGIRDECRTYSKFLEEVGSDISELKASVDSLRRRKEEDKKDIAMILEEKIQALTVAQDQNDAKNREHYTPILLGVSSDVEVVKMKLENNTASKEDIARLEKKIDDWKGQEERDAQGKSPAYREALKTPTRSFPQKSQKEAGKENEQTVTNLSPAEEATSKDDVEIEKFLQEQKSKNIQYKTKCDLNAWKKFCESLKESRAIENIPANELDLLLSKFFISVRTQNGTERICFYRLSCMLQVWHKLIWEKAITKKRITIVMKLTKIKTSLLSLTLQPGNESLVRLGPLLLQAALPPMVPDFAGRQSECEEIIKHVLSESIRLVYVWGSPGFGKTSVAIAAGHALQSQGLPLYWVSLRGLYSKADLTSKFLSFLRQPTINNQPSVQHLSIDDELCQLFSKLLKPSVFILDNADDLLESSCPKVKDEVLQLLEEICRQTQTVKFIVTTRESLEFMDLHFQGHKGLRIKPLEEAFAQTLVSKLLPDMSAKSCTQITQLCGQVPLAIKIMCSLLSEEDSSQSHHFLNDLMTSSQASVVEMLDNPDYPTTHRLQFLFDSSFQRLTAQDQEALISLSILPENFSTEIAVAVLGATSIIKAKKILQSLRRRSLIDSSSKPGSFTMHKLLQSFAREKGENKMKETFINSNRRLNTFYVSHFEQLNKQFLTGHSMAAYLAFYEDKKSIIQSLTRSCSDSETADTTFDILVKGDLFLDSLFWKEGKTIDYIYEAAIQAATLQGKDKYLRQLLTSRALAEVTWGPTGRTKQFLSKVNKIQVVSSFVSDHEKGKYLSYLGIYHFAAAEISTAVQCLKDAMSYLVSFNEPEQIILKLVIFEILAVYYHSLNDFSSANYFYYKAQYQCTLVEDRQLLIIPSMKSETKEFTHEEPSRILRNEPLKCQIAFLLCKATKTFADSNTKQYINSSLLQMVENVERQDQISLGLLTFHRVVTNLLWDLSSEDPVKLYAMRINYHQAAITQTKETSSKNEDFQCVTQMQNEALAKCFLDLGVAYVQRKSYLEALQEFQKGLQMTKELFGDKHELTADSYLLLGATQYFMREYKAALQSFQRALAIRIKLQGGEDESAADIYEEIGTTQHSMHDFSSALQSLQRALAIRITLFGDVHE</sequence>
<comment type="caution">
    <text evidence="4">The sequence shown here is derived from an EMBL/GenBank/DDBJ whole genome shotgun (WGS) entry which is preliminary data.</text>
</comment>
<evidence type="ECO:0000256" key="1">
    <source>
        <dbReference type="PROSITE-ProRule" id="PRU00339"/>
    </source>
</evidence>
<dbReference type="InterPro" id="IPR049945">
    <property type="entry name" value="AAA_22"/>
</dbReference>
<dbReference type="SUPFAM" id="SSF52540">
    <property type="entry name" value="P-loop containing nucleoside triphosphate hydrolases"/>
    <property type="match status" value="1"/>
</dbReference>
<dbReference type="Gene3D" id="3.40.50.300">
    <property type="entry name" value="P-loop containing nucleotide triphosphate hydrolases"/>
    <property type="match status" value="1"/>
</dbReference>
<dbReference type="InterPro" id="IPR011990">
    <property type="entry name" value="TPR-like_helical_dom_sf"/>
</dbReference>
<evidence type="ECO:0000259" key="3">
    <source>
        <dbReference type="Pfam" id="PF13401"/>
    </source>
</evidence>
<dbReference type="PANTHER" id="PTHR47691:SF3">
    <property type="entry name" value="HTH-TYPE TRANSCRIPTIONAL REGULATOR RV0890C-RELATED"/>
    <property type="match status" value="1"/>
</dbReference>
<feature type="domain" description="ORC1/DEAH AAA+ ATPase" evidence="3">
    <location>
        <begin position="411"/>
        <end position="541"/>
    </location>
</feature>
<dbReference type="Pfam" id="PF13424">
    <property type="entry name" value="TPR_12"/>
    <property type="match status" value="1"/>
</dbReference>
<dbReference type="PROSITE" id="PS50005">
    <property type="entry name" value="TPR"/>
    <property type="match status" value="3"/>
</dbReference>
<keyword evidence="1" id="KW-0802">TPR repeat</keyword>
<dbReference type="InterPro" id="IPR019734">
    <property type="entry name" value="TPR_rpt"/>
</dbReference>
<dbReference type="EMBL" id="CALNXI010000105">
    <property type="protein sequence ID" value="CAH3019079.1"/>
    <property type="molecule type" value="Genomic_DNA"/>
</dbReference>
<feature type="non-terminal residue" evidence="4">
    <location>
        <position position="1206"/>
    </location>
</feature>
<feature type="repeat" description="TPR" evidence="1">
    <location>
        <begin position="1083"/>
        <end position="1116"/>
    </location>
</feature>
<dbReference type="PANTHER" id="PTHR47691">
    <property type="entry name" value="REGULATOR-RELATED"/>
    <property type="match status" value="1"/>
</dbReference>
<evidence type="ECO:0000313" key="4">
    <source>
        <dbReference type="EMBL" id="CAH3019079.1"/>
    </source>
</evidence>
<evidence type="ECO:0000313" key="5">
    <source>
        <dbReference type="Proteomes" id="UP001159427"/>
    </source>
</evidence>
<name>A0ABN8LTE7_9CNID</name>
<dbReference type="InterPro" id="IPR027417">
    <property type="entry name" value="P-loop_NTPase"/>
</dbReference>